<dbReference type="PROSITE" id="PS50089">
    <property type="entry name" value="ZF_RING_2"/>
    <property type="match status" value="1"/>
</dbReference>
<organism evidence="7 8">
    <name type="scientific">Buddleja alternifolia</name>
    <dbReference type="NCBI Taxonomy" id="168488"/>
    <lineage>
        <taxon>Eukaryota</taxon>
        <taxon>Viridiplantae</taxon>
        <taxon>Streptophyta</taxon>
        <taxon>Embryophyta</taxon>
        <taxon>Tracheophyta</taxon>
        <taxon>Spermatophyta</taxon>
        <taxon>Magnoliopsida</taxon>
        <taxon>eudicotyledons</taxon>
        <taxon>Gunneridae</taxon>
        <taxon>Pentapetalae</taxon>
        <taxon>asterids</taxon>
        <taxon>lamiids</taxon>
        <taxon>Lamiales</taxon>
        <taxon>Scrophulariaceae</taxon>
        <taxon>Buddlejeae</taxon>
        <taxon>Buddleja</taxon>
    </lineage>
</organism>
<dbReference type="PANTHER" id="PTHR46616:SF11">
    <property type="entry name" value="E3 UBIQUITIN-PROTEIN LIGASE RNF182-LIKE"/>
    <property type="match status" value="1"/>
</dbReference>
<dbReference type="PANTHER" id="PTHR46616">
    <property type="entry name" value="UBIQUITIN-PROTEIN LIGASE"/>
    <property type="match status" value="1"/>
</dbReference>
<keyword evidence="2 4" id="KW-0863">Zinc-finger</keyword>
<dbReference type="InterPro" id="IPR017907">
    <property type="entry name" value="Znf_RING_CS"/>
</dbReference>
<evidence type="ECO:0000313" key="7">
    <source>
        <dbReference type="EMBL" id="KAG8383053.1"/>
    </source>
</evidence>
<dbReference type="InterPro" id="IPR013083">
    <property type="entry name" value="Znf_RING/FYVE/PHD"/>
</dbReference>
<dbReference type="Proteomes" id="UP000826271">
    <property type="component" value="Unassembled WGS sequence"/>
</dbReference>
<evidence type="ECO:0000256" key="2">
    <source>
        <dbReference type="ARBA" id="ARBA00022771"/>
    </source>
</evidence>
<dbReference type="AlphaFoldDB" id="A0AAV6XL60"/>
<keyword evidence="5" id="KW-0812">Transmembrane</keyword>
<keyword evidence="5" id="KW-1133">Transmembrane helix</keyword>
<evidence type="ECO:0000256" key="1">
    <source>
        <dbReference type="ARBA" id="ARBA00022723"/>
    </source>
</evidence>
<evidence type="ECO:0000259" key="6">
    <source>
        <dbReference type="PROSITE" id="PS50089"/>
    </source>
</evidence>
<keyword evidence="5" id="KW-0472">Membrane</keyword>
<dbReference type="InterPro" id="IPR001841">
    <property type="entry name" value="Znf_RING"/>
</dbReference>
<dbReference type="InterPro" id="IPR027370">
    <property type="entry name" value="Znf-RING_euk"/>
</dbReference>
<name>A0AAV6XL60_9LAMI</name>
<dbReference type="GO" id="GO:0008270">
    <property type="term" value="F:zinc ion binding"/>
    <property type="evidence" value="ECO:0007669"/>
    <property type="project" value="UniProtKB-KW"/>
</dbReference>
<dbReference type="Gene3D" id="3.30.40.10">
    <property type="entry name" value="Zinc/RING finger domain, C3HC4 (zinc finger)"/>
    <property type="match status" value="1"/>
</dbReference>
<keyword evidence="8" id="KW-1185">Reference proteome</keyword>
<sequence>MRSTGRRRIVTRLKSRAAAADLLGAAGDYGLDDKGYGKYLDKAEDMLRKQAGKGSTTADGYDDGGSWLWLLHYFILKNHESCPLSISHSISRFGPKKNIAELGRACHDSSDDETSSNASAEEGLECPICWESFNIVENVPYVLWCGHTLCKNCVLGLQWAVLKFSGQQMKIPFFVSCPWCNLSTLRLVYKGNLRFPNKNFFLLWMVESRNGDRVKSPPRDRCTSVIGTHSSNTTPKRMHRLGRSSSPNNDNFIFERPQMSFHKSLDFFIRMTAKFPLVILLLIVLFALPTSATILMLYLVITIVFAIPAFLVLYFAYPALDWLGREIRT</sequence>
<feature type="transmembrane region" description="Helical" evidence="5">
    <location>
        <begin position="267"/>
        <end position="288"/>
    </location>
</feature>
<dbReference type="PROSITE" id="PS00518">
    <property type="entry name" value="ZF_RING_1"/>
    <property type="match status" value="1"/>
</dbReference>
<dbReference type="SUPFAM" id="SSF57850">
    <property type="entry name" value="RING/U-box"/>
    <property type="match status" value="1"/>
</dbReference>
<evidence type="ECO:0000313" key="8">
    <source>
        <dbReference type="Proteomes" id="UP000826271"/>
    </source>
</evidence>
<gene>
    <name evidence="7" type="ORF">BUALT_Bualt05G0144500</name>
</gene>
<protein>
    <recommendedName>
        <fullName evidence="6">RING-type domain-containing protein</fullName>
    </recommendedName>
</protein>
<evidence type="ECO:0000256" key="3">
    <source>
        <dbReference type="ARBA" id="ARBA00022833"/>
    </source>
</evidence>
<keyword evidence="3" id="KW-0862">Zinc</keyword>
<dbReference type="Pfam" id="PF13445">
    <property type="entry name" value="zf-RING_UBOX"/>
    <property type="match status" value="1"/>
</dbReference>
<feature type="transmembrane region" description="Helical" evidence="5">
    <location>
        <begin position="294"/>
        <end position="317"/>
    </location>
</feature>
<dbReference type="EMBL" id="WHWC01000005">
    <property type="protein sequence ID" value="KAG8383053.1"/>
    <property type="molecule type" value="Genomic_DNA"/>
</dbReference>
<feature type="domain" description="RING-type" evidence="6">
    <location>
        <begin position="126"/>
        <end position="181"/>
    </location>
</feature>
<accession>A0AAV6XL60</accession>
<evidence type="ECO:0000256" key="4">
    <source>
        <dbReference type="PROSITE-ProRule" id="PRU00175"/>
    </source>
</evidence>
<proteinExistence type="predicted"/>
<keyword evidence="1" id="KW-0479">Metal-binding</keyword>
<comment type="caution">
    <text evidence="7">The sequence shown here is derived from an EMBL/GenBank/DDBJ whole genome shotgun (WGS) entry which is preliminary data.</text>
</comment>
<reference evidence="7" key="1">
    <citation type="submission" date="2019-10" db="EMBL/GenBank/DDBJ databases">
        <authorList>
            <person name="Zhang R."/>
            <person name="Pan Y."/>
            <person name="Wang J."/>
            <person name="Ma R."/>
            <person name="Yu S."/>
        </authorList>
    </citation>
    <scope>NUCLEOTIDE SEQUENCE</scope>
    <source>
        <strain evidence="7">LA-IB0</strain>
        <tissue evidence="7">Leaf</tissue>
    </source>
</reference>
<evidence type="ECO:0000256" key="5">
    <source>
        <dbReference type="SAM" id="Phobius"/>
    </source>
</evidence>